<dbReference type="Pfam" id="PF13602">
    <property type="entry name" value="ADH_zinc_N_2"/>
    <property type="match status" value="1"/>
</dbReference>
<keyword evidence="4" id="KW-1185">Reference proteome</keyword>
<dbReference type="SUPFAM" id="SSF51735">
    <property type="entry name" value="NAD(P)-binding Rossmann-fold domains"/>
    <property type="match status" value="1"/>
</dbReference>
<evidence type="ECO:0000256" key="1">
    <source>
        <dbReference type="ARBA" id="ARBA00023002"/>
    </source>
</evidence>
<dbReference type="SMART" id="SM00829">
    <property type="entry name" value="PKS_ER"/>
    <property type="match status" value="1"/>
</dbReference>
<reference evidence="4" key="1">
    <citation type="journal article" date="2022" name="Int. J. Syst. Evol. Microbiol.">
        <title>Anaeromyxobacter oryzae sp. nov., Anaeromyxobacter diazotrophicus sp. nov. and Anaeromyxobacter paludicola sp. nov., isolated from paddy soils.</title>
        <authorList>
            <person name="Itoh H."/>
            <person name="Xu Z."/>
            <person name="Mise K."/>
            <person name="Masuda Y."/>
            <person name="Ushijima N."/>
            <person name="Hayakawa C."/>
            <person name="Shiratori Y."/>
            <person name="Senoo K."/>
        </authorList>
    </citation>
    <scope>NUCLEOTIDE SEQUENCE [LARGE SCALE GENOMIC DNA]</scope>
    <source>
        <strain evidence="4">Red232</strain>
    </source>
</reference>
<keyword evidence="1" id="KW-0560">Oxidoreductase</keyword>
<gene>
    <name evidence="3" type="ORF">AMOR_40360</name>
</gene>
<sequence>MKAIRIHRQGGPEALVYEDAPIPALQPGDALVRVHAAGISPAEFTWHIWETPEGRSRLPLIPSHEVSGVVVAVAPDVRDVEVGGAVYGLTDFFRDGGAAEYVAVRATDLAPKPRSLDHAGAAATPLSALTAWQALFDHARLMPGQRVLIHGAAGGVGSFAIQLARWRGAHVIGTASARNVDFVRKLGADEVIDHEATPFETVVRDVDVVLDTIGGTIRERSWSVLRQDGLLVTIVRPPPPEGVAGRARGLFFTVEPRRTQLNEISRLIDAGIIRPIVEAVLPLQQAREAYERGIRDHPRGKLVLAVVGEDGGTG</sequence>
<evidence type="ECO:0000313" key="4">
    <source>
        <dbReference type="Proteomes" id="UP001162891"/>
    </source>
</evidence>
<accession>A0ABM7WZR8</accession>
<dbReference type="InterPro" id="IPR020843">
    <property type="entry name" value="ER"/>
</dbReference>
<dbReference type="Pfam" id="PF08240">
    <property type="entry name" value="ADH_N"/>
    <property type="match status" value="1"/>
</dbReference>
<dbReference type="InterPro" id="IPR002364">
    <property type="entry name" value="Quin_OxRdtase/zeta-crystal_CS"/>
</dbReference>
<dbReference type="InterPro" id="IPR011032">
    <property type="entry name" value="GroES-like_sf"/>
</dbReference>
<evidence type="ECO:0000313" key="3">
    <source>
        <dbReference type="EMBL" id="BDG05040.1"/>
    </source>
</evidence>
<name>A0ABM7WZR8_9BACT</name>
<organism evidence="3 4">
    <name type="scientific">Anaeromyxobacter oryzae</name>
    <dbReference type="NCBI Taxonomy" id="2918170"/>
    <lineage>
        <taxon>Bacteria</taxon>
        <taxon>Pseudomonadati</taxon>
        <taxon>Myxococcota</taxon>
        <taxon>Myxococcia</taxon>
        <taxon>Myxococcales</taxon>
        <taxon>Cystobacterineae</taxon>
        <taxon>Anaeromyxobacteraceae</taxon>
        <taxon>Anaeromyxobacter</taxon>
    </lineage>
</organism>
<dbReference type="PROSITE" id="PS01162">
    <property type="entry name" value="QOR_ZETA_CRYSTAL"/>
    <property type="match status" value="1"/>
</dbReference>
<feature type="domain" description="Enoyl reductase (ER)" evidence="2">
    <location>
        <begin position="10"/>
        <end position="304"/>
    </location>
</feature>
<evidence type="ECO:0000259" key="2">
    <source>
        <dbReference type="SMART" id="SM00829"/>
    </source>
</evidence>
<dbReference type="Proteomes" id="UP001162891">
    <property type="component" value="Chromosome"/>
</dbReference>
<dbReference type="CDD" id="cd05289">
    <property type="entry name" value="MDR_like_2"/>
    <property type="match status" value="1"/>
</dbReference>
<dbReference type="RefSeq" id="WP_248353570.1">
    <property type="nucleotide sequence ID" value="NZ_AP025591.1"/>
</dbReference>
<dbReference type="PANTHER" id="PTHR11695:SF294">
    <property type="entry name" value="RETICULON-4-INTERACTING PROTEIN 1, MITOCHONDRIAL"/>
    <property type="match status" value="1"/>
</dbReference>
<dbReference type="PANTHER" id="PTHR11695">
    <property type="entry name" value="ALCOHOL DEHYDROGENASE RELATED"/>
    <property type="match status" value="1"/>
</dbReference>
<dbReference type="EMBL" id="AP025591">
    <property type="protein sequence ID" value="BDG05040.1"/>
    <property type="molecule type" value="Genomic_DNA"/>
</dbReference>
<dbReference type="Gene3D" id="3.90.180.10">
    <property type="entry name" value="Medium-chain alcohol dehydrogenases, catalytic domain"/>
    <property type="match status" value="1"/>
</dbReference>
<dbReference type="InterPro" id="IPR013154">
    <property type="entry name" value="ADH-like_N"/>
</dbReference>
<protein>
    <submittedName>
        <fullName evidence="3">NADPH:quinone reductase</fullName>
    </submittedName>
</protein>
<dbReference type="InterPro" id="IPR050700">
    <property type="entry name" value="YIM1/Zinc_Alcohol_DH_Fams"/>
</dbReference>
<dbReference type="InterPro" id="IPR036291">
    <property type="entry name" value="NAD(P)-bd_dom_sf"/>
</dbReference>
<dbReference type="SUPFAM" id="SSF50129">
    <property type="entry name" value="GroES-like"/>
    <property type="match status" value="1"/>
</dbReference>
<proteinExistence type="predicted"/>
<dbReference type="Gene3D" id="3.40.50.720">
    <property type="entry name" value="NAD(P)-binding Rossmann-like Domain"/>
    <property type="match status" value="1"/>
</dbReference>